<accession>A0A2C6LIH7</accession>
<protein>
    <submittedName>
        <fullName evidence="1">Uncharacterized protein</fullName>
    </submittedName>
</protein>
<evidence type="ECO:0000313" key="2">
    <source>
        <dbReference type="Proteomes" id="UP000222564"/>
    </source>
</evidence>
<gene>
    <name evidence="1" type="ORF">P378_10735</name>
</gene>
<evidence type="ECO:0000313" key="1">
    <source>
        <dbReference type="EMBL" id="PHJ38300.1"/>
    </source>
</evidence>
<keyword evidence="2" id="KW-1185">Reference proteome</keyword>
<reference evidence="1 2" key="1">
    <citation type="submission" date="2013-09" db="EMBL/GenBank/DDBJ databases">
        <title>Biodegradation of hydrocarbons in the deep terrestrial subsurface : characterization of a microbial consortium composed of two Desulfotomaculum species originating from a deep geological formation.</title>
        <authorList>
            <person name="Aullo T."/>
            <person name="Berlendis S."/>
            <person name="Lascourreges J.-F."/>
            <person name="Dessort D."/>
            <person name="Saint-Laurent S."/>
            <person name="Schraauwers B."/>
            <person name="Mas J."/>
            <person name="Magot M."/>
            <person name="Ranchou-Peyruse A."/>
        </authorList>
    </citation>
    <scope>NUCLEOTIDE SEQUENCE [LARGE SCALE GENOMIC DNA]</scope>
    <source>
        <strain evidence="1 2">Bs107</strain>
    </source>
</reference>
<dbReference type="Proteomes" id="UP000222564">
    <property type="component" value="Unassembled WGS sequence"/>
</dbReference>
<dbReference type="AlphaFoldDB" id="A0A2C6LIH7"/>
<comment type="caution">
    <text evidence="1">The sequence shown here is derived from an EMBL/GenBank/DDBJ whole genome shotgun (WGS) entry which is preliminary data.</text>
</comment>
<organism evidence="1 2">
    <name type="scientific">Desulforamulus profundi</name>
    <dbReference type="NCBI Taxonomy" id="1383067"/>
    <lineage>
        <taxon>Bacteria</taxon>
        <taxon>Bacillati</taxon>
        <taxon>Bacillota</taxon>
        <taxon>Clostridia</taxon>
        <taxon>Eubacteriales</taxon>
        <taxon>Peptococcaceae</taxon>
        <taxon>Desulforamulus</taxon>
    </lineage>
</organism>
<name>A0A2C6LIH7_9FIRM</name>
<dbReference type="Gene3D" id="2.160.10.10">
    <property type="entry name" value="Hexapeptide repeat proteins"/>
    <property type="match status" value="1"/>
</dbReference>
<dbReference type="EMBL" id="AWQQ01000054">
    <property type="protein sequence ID" value="PHJ38300.1"/>
    <property type="molecule type" value="Genomic_DNA"/>
</dbReference>
<sequence length="62" mass="7104">MGNGSILENVSIEHSVILDNCHLRNVERIEDSLIGYNSKVYRQESQRRALRLLVGDDCEITM</sequence>
<proteinExistence type="predicted"/>